<name>A0ABC9U199_CLOSY</name>
<accession>A0ABC9U199</accession>
<evidence type="ECO:0000313" key="1">
    <source>
        <dbReference type="EMBL" id="ERI79058.1"/>
    </source>
</evidence>
<protein>
    <submittedName>
        <fullName evidence="1">Uncharacterized protein</fullName>
    </submittedName>
</protein>
<reference evidence="1 2" key="1">
    <citation type="submission" date="2013-07" db="EMBL/GenBank/DDBJ databases">
        <authorList>
            <person name="Weinstock G."/>
            <person name="Sodergren E."/>
            <person name="Wylie T."/>
            <person name="Fulton L."/>
            <person name="Fulton R."/>
            <person name="Fronick C."/>
            <person name="O'Laughlin M."/>
            <person name="Godfrey J."/>
            <person name="Miner T."/>
            <person name="Herter B."/>
            <person name="Appelbaum E."/>
            <person name="Cordes M."/>
            <person name="Lek S."/>
            <person name="Wollam A."/>
            <person name="Pepin K.H."/>
            <person name="Palsikar V.B."/>
            <person name="Mitreva M."/>
            <person name="Wilson R.K."/>
        </authorList>
    </citation>
    <scope>NUCLEOTIDE SEQUENCE [LARGE SCALE GENOMIC DNA]</scope>
    <source>
        <strain evidence="1 2">ATCC 14940</strain>
    </source>
</reference>
<evidence type="ECO:0000313" key="2">
    <source>
        <dbReference type="Proteomes" id="UP000016491"/>
    </source>
</evidence>
<proteinExistence type="predicted"/>
<organism evidence="1 2">
    <name type="scientific">[Clostridium] symbiosum ATCC 14940</name>
    <dbReference type="NCBI Taxonomy" id="411472"/>
    <lineage>
        <taxon>Bacteria</taxon>
        <taxon>Bacillati</taxon>
        <taxon>Bacillota</taxon>
        <taxon>Clostridia</taxon>
        <taxon>Lachnospirales</taxon>
        <taxon>Lachnospiraceae</taxon>
        <taxon>Otoolea</taxon>
    </lineage>
</organism>
<dbReference type="AlphaFoldDB" id="A0ABC9U199"/>
<dbReference type="EMBL" id="AWSU01000093">
    <property type="protein sequence ID" value="ERI79058.1"/>
    <property type="molecule type" value="Genomic_DNA"/>
</dbReference>
<gene>
    <name evidence="1" type="ORF">CLOSYM_01138</name>
</gene>
<comment type="caution">
    <text evidence="1">The sequence shown here is derived from an EMBL/GenBank/DDBJ whole genome shotgun (WGS) entry which is preliminary data.</text>
</comment>
<sequence length="159" mass="18691">MALINRSCIGTARKTLKCIMRLGVFFLFQRGGETDLRKLDVRKSWRRGIYHQRNENEYQEIQERQSEKQKVQLEVRRYRMSQMVSNICEKRSILISGILEFPLQVGEPACYFYNGRRVKTARVKRIVEIALDHACFETANLCYRIDYFPVAMAMAKKAG</sequence>
<dbReference type="Proteomes" id="UP000016491">
    <property type="component" value="Unassembled WGS sequence"/>
</dbReference>